<accession>A0ABN7SPW6</accession>
<evidence type="ECO:0000256" key="5">
    <source>
        <dbReference type="ARBA" id="ARBA00022679"/>
    </source>
</evidence>
<dbReference type="InterPro" id="IPR015795">
    <property type="entry name" value="Pyrv_Knase_C"/>
</dbReference>
<evidence type="ECO:0000256" key="11">
    <source>
        <dbReference type="ARBA" id="ARBA00023152"/>
    </source>
</evidence>
<reference evidence="16 17" key="1">
    <citation type="submission" date="2021-04" db="EMBL/GenBank/DDBJ databases">
        <authorList>
            <person name="Bliznina A."/>
        </authorList>
    </citation>
    <scope>NUCLEOTIDE SEQUENCE [LARGE SCALE GENOMIC DNA]</scope>
</reference>
<keyword evidence="9" id="KW-0067">ATP-binding</keyword>
<evidence type="ECO:0000256" key="12">
    <source>
        <dbReference type="ARBA" id="ARBA00023317"/>
    </source>
</evidence>
<dbReference type="Proteomes" id="UP001158576">
    <property type="component" value="Chromosome 1"/>
</dbReference>
<evidence type="ECO:0000256" key="2">
    <source>
        <dbReference type="ARBA" id="ARBA00004997"/>
    </source>
</evidence>
<gene>
    <name evidence="16" type="ORF">OKIOD_LOCUS9156</name>
</gene>
<dbReference type="EMBL" id="OU015566">
    <property type="protein sequence ID" value="CAG5102628.1"/>
    <property type="molecule type" value="Genomic_DNA"/>
</dbReference>
<keyword evidence="6" id="KW-0479">Metal-binding</keyword>
<keyword evidence="17" id="KW-1185">Reference proteome</keyword>
<dbReference type="PANTHER" id="PTHR11817">
    <property type="entry name" value="PYRUVATE KINASE"/>
    <property type="match status" value="1"/>
</dbReference>
<organism evidence="16 17">
    <name type="scientific">Oikopleura dioica</name>
    <name type="common">Tunicate</name>
    <dbReference type="NCBI Taxonomy" id="34765"/>
    <lineage>
        <taxon>Eukaryota</taxon>
        <taxon>Metazoa</taxon>
        <taxon>Chordata</taxon>
        <taxon>Tunicata</taxon>
        <taxon>Appendicularia</taxon>
        <taxon>Copelata</taxon>
        <taxon>Oikopleuridae</taxon>
        <taxon>Oikopleura</taxon>
    </lineage>
</organism>
<dbReference type="SUPFAM" id="SSF51621">
    <property type="entry name" value="Phosphoenolpyruvate/pyruvate domain"/>
    <property type="match status" value="1"/>
</dbReference>
<evidence type="ECO:0000313" key="16">
    <source>
        <dbReference type="EMBL" id="CAG5102628.1"/>
    </source>
</evidence>
<dbReference type="NCBIfam" id="NF004491">
    <property type="entry name" value="PRK05826.1"/>
    <property type="match status" value="1"/>
</dbReference>
<evidence type="ECO:0000256" key="4">
    <source>
        <dbReference type="ARBA" id="ARBA00012142"/>
    </source>
</evidence>
<dbReference type="InterPro" id="IPR040442">
    <property type="entry name" value="Pyrv_kinase-like_dom_sf"/>
</dbReference>
<name>A0ABN7SPW6_OIKDI</name>
<feature type="domain" description="Pyruvate kinase C-terminal" evidence="15">
    <location>
        <begin position="418"/>
        <end position="535"/>
    </location>
</feature>
<protein>
    <recommendedName>
        <fullName evidence="4 13">Pyruvate kinase</fullName>
        <ecNumber evidence="4 13">2.7.1.40</ecNumber>
    </recommendedName>
</protein>
<evidence type="ECO:0000256" key="3">
    <source>
        <dbReference type="ARBA" id="ARBA00008663"/>
    </source>
</evidence>
<sequence>MIRRIARANSNMSRARLLSTSTPQIMAQGASTALEHNCLLDIDASQRPHRGSHIVCTIGPVSRSVEKLTELIEAGMDIVRMNFSHGTHDYHRETILNVRKAIDNLRAKKTLFKPVAIALDTKGPEIRTGLLVGGGSAIVTLVKGEKITLSLDEADFEKGTKDKIYVDYKNLSKVIKKGDLIFIDDGLISVKAVDVKPNAIVCEIQNGGELGSKKGCNLPGIEVDLPAVSEKDKADLLFGVEMGVDMVFASFIRKAADVMAVRDVLGEEGAAIKIISKIENHEGVRKVSEVIEASDGIMVARGDMGIEIPAEKVFLAQKMIIGRCNVVGKPVICATQMLESMTSKPRPTRAEVSDVANAVLDGADCVMLSGETAKGEYPVEAVQMMARIARDAESAIFTEQTFADIKANTGVSKEWTEVIGSSVVEAANKCNAAAIVVLTRTGDSAQRISKYRPACPILAVSRFEQTARQCYLHRGVHPLLYTEPVQSKWEDDIEARVQFAFKSALDRGFVKAGQIAVVVNGWARGKAQTTNTMRLMTISA</sequence>
<dbReference type="Gene3D" id="2.40.33.10">
    <property type="entry name" value="PK beta-barrel domain-like"/>
    <property type="match status" value="1"/>
</dbReference>
<keyword evidence="5 13" id="KW-0808">Transferase</keyword>
<evidence type="ECO:0000256" key="13">
    <source>
        <dbReference type="RuleBase" id="RU000504"/>
    </source>
</evidence>
<dbReference type="CDD" id="cd00288">
    <property type="entry name" value="Pyruvate_Kinase"/>
    <property type="match status" value="1"/>
</dbReference>
<dbReference type="InterPro" id="IPR015813">
    <property type="entry name" value="Pyrv/PenolPyrv_kinase-like_dom"/>
</dbReference>
<dbReference type="InterPro" id="IPR015793">
    <property type="entry name" value="Pyrv_Knase_brl"/>
</dbReference>
<feature type="domain" description="Pyruvate kinase barrel" evidence="14">
    <location>
        <begin position="50"/>
        <end position="382"/>
    </location>
</feature>
<comment type="catalytic activity">
    <reaction evidence="13">
        <text>pyruvate + ATP = phosphoenolpyruvate + ADP + H(+)</text>
        <dbReference type="Rhea" id="RHEA:18157"/>
        <dbReference type="ChEBI" id="CHEBI:15361"/>
        <dbReference type="ChEBI" id="CHEBI:15378"/>
        <dbReference type="ChEBI" id="CHEBI:30616"/>
        <dbReference type="ChEBI" id="CHEBI:58702"/>
        <dbReference type="ChEBI" id="CHEBI:456216"/>
        <dbReference type="EC" id="2.7.1.40"/>
    </reaction>
</comment>
<evidence type="ECO:0000259" key="14">
    <source>
        <dbReference type="Pfam" id="PF00224"/>
    </source>
</evidence>
<dbReference type="InterPro" id="IPR015806">
    <property type="entry name" value="Pyrv_Knase_insert_dom_sf"/>
</dbReference>
<keyword evidence="12" id="KW-0670">Pyruvate</keyword>
<dbReference type="Pfam" id="PF02887">
    <property type="entry name" value="PK_C"/>
    <property type="match status" value="1"/>
</dbReference>
<dbReference type="PRINTS" id="PR01050">
    <property type="entry name" value="PYRUVTKNASE"/>
</dbReference>
<keyword evidence="8 13" id="KW-0418">Kinase</keyword>
<dbReference type="NCBIfam" id="NF004978">
    <property type="entry name" value="PRK06354.1"/>
    <property type="match status" value="1"/>
</dbReference>
<dbReference type="InterPro" id="IPR036918">
    <property type="entry name" value="Pyrv_Knase_C_sf"/>
</dbReference>
<dbReference type="Gene3D" id="3.40.1380.20">
    <property type="entry name" value="Pyruvate kinase, C-terminal domain"/>
    <property type="match status" value="1"/>
</dbReference>
<comment type="pathway">
    <text evidence="2 13">Carbohydrate degradation; glycolysis; pyruvate from D-glyceraldehyde 3-phosphate: step 5/5.</text>
</comment>
<evidence type="ECO:0000256" key="7">
    <source>
        <dbReference type="ARBA" id="ARBA00022741"/>
    </source>
</evidence>
<evidence type="ECO:0000259" key="15">
    <source>
        <dbReference type="Pfam" id="PF02887"/>
    </source>
</evidence>
<dbReference type="SUPFAM" id="SSF50800">
    <property type="entry name" value="PK beta-barrel domain-like"/>
    <property type="match status" value="1"/>
</dbReference>
<dbReference type="Pfam" id="PF00224">
    <property type="entry name" value="PK"/>
    <property type="match status" value="1"/>
</dbReference>
<dbReference type="InterPro" id="IPR001697">
    <property type="entry name" value="Pyr_Knase"/>
</dbReference>
<evidence type="ECO:0000256" key="6">
    <source>
        <dbReference type="ARBA" id="ARBA00022723"/>
    </source>
</evidence>
<evidence type="ECO:0000256" key="8">
    <source>
        <dbReference type="ARBA" id="ARBA00022777"/>
    </source>
</evidence>
<dbReference type="InterPro" id="IPR018209">
    <property type="entry name" value="Pyrv_Knase_AS"/>
</dbReference>
<comment type="cofactor">
    <cofactor evidence="1">
        <name>K(+)</name>
        <dbReference type="ChEBI" id="CHEBI:29103"/>
    </cofactor>
</comment>
<dbReference type="NCBIfam" id="TIGR01064">
    <property type="entry name" value="pyruv_kin"/>
    <property type="match status" value="1"/>
</dbReference>
<dbReference type="SUPFAM" id="SSF52935">
    <property type="entry name" value="PK C-terminal domain-like"/>
    <property type="match status" value="1"/>
</dbReference>
<proteinExistence type="inferred from homology"/>
<dbReference type="PROSITE" id="PS00110">
    <property type="entry name" value="PYRUVATE_KINASE"/>
    <property type="match status" value="1"/>
</dbReference>
<comment type="similarity">
    <text evidence="3 13">Belongs to the pyruvate kinase family.</text>
</comment>
<evidence type="ECO:0000256" key="1">
    <source>
        <dbReference type="ARBA" id="ARBA00001958"/>
    </source>
</evidence>
<dbReference type="InterPro" id="IPR011037">
    <property type="entry name" value="Pyrv_Knase-like_insert_dom_sf"/>
</dbReference>
<evidence type="ECO:0000256" key="10">
    <source>
        <dbReference type="ARBA" id="ARBA00022842"/>
    </source>
</evidence>
<evidence type="ECO:0000313" key="17">
    <source>
        <dbReference type="Proteomes" id="UP001158576"/>
    </source>
</evidence>
<dbReference type="Gene3D" id="3.20.20.60">
    <property type="entry name" value="Phosphoenolpyruvate-binding domains"/>
    <property type="match status" value="1"/>
</dbReference>
<keyword evidence="10 13" id="KW-0460">Magnesium</keyword>
<evidence type="ECO:0000256" key="9">
    <source>
        <dbReference type="ARBA" id="ARBA00022840"/>
    </source>
</evidence>
<keyword evidence="7" id="KW-0547">Nucleotide-binding</keyword>
<keyword evidence="11 13" id="KW-0324">Glycolysis</keyword>
<dbReference type="EC" id="2.7.1.40" evidence="4 13"/>